<comment type="caution">
    <text evidence="1">The sequence shown here is derived from an EMBL/GenBank/DDBJ whole genome shotgun (WGS) entry which is preliminary data.</text>
</comment>
<protein>
    <submittedName>
        <fullName evidence="1">Uncharacterized protein</fullName>
    </submittedName>
</protein>
<dbReference type="Proteomes" id="UP000185874">
    <property type="component" value="Unassembled WGS sequence"/>
</dbReference>
<accession>A0A1F7SKD6</accession>
<sequence length="144" mass="15676">MRFLKGSETLGLIRDDLVTGQHRTFDKVAGQLRARGVNVGKANVVQVDVVARGQWGAIRERLDFTRFEDGGGHVRELSYWRVNGEGAPVSGASTLRTGPGRTGEIFGSQLGSVDGRDRRVTLEGVVRDVDGILRRVRSGSCQIV</sequence>
<dbReference type="AlphaFoldDB" id="A0A1F7SKD6"/>
<reference evidence="1 2" key="1">
    <citation type="journal article" date="2016" name="Nat. Commun.">
        <title>Thousands of microbial genomes shed light on interconnected biogeochemical processes in an aquifer system.</title>
        <authorList>
            <person name="Anantharaman K."/>
            <person name="Brown C.T."/>
            <person name="Hug L.A."/>
            <person name="Sharon I."/>
            <person name="Castelle C.J."/>
            <person name="Probst A.J."/>
            <person name="Thomas B.C."/>
            <person name="Singh A."/>
            <person name="Wilkins M.J."/>
            <person name="Karaoz U."/>
            <person name="Brodie E.L."/>
            <person name="Williams K.H."/>
            <person name="Hubbard S.S."/>
            <person name="Banfield J.F."/>
        </authorList>
    </citation>
    <scope>NUCLEOTIDE SEQUENCE [LARGE SCALE GENOMIC DNA]</scope>
</reference>
<gene>
    <name evidence="1" type="ORF">A3K55_01250</name>
</gene>
<evidence type="ECO:0000313" key="1">
    <source>
        <dbReference type="EMBL" id="OGL54246.1"/>
    </source>
</evidence>
<proteinExistence type="predicted"/>
<evidence type="ECO:0000313" key="2">
    <source>
        <dbReference type="Proteomes" id="UP000185874"/>
    </source>
</evidence>
<organism evidence="1 2">
    <name type="scientific">Candidatus Shapirobacteria bacterium RBG_13_44_7</name>
    <dbReference type="NCBI Taxonomy" id="1802149"/>
    <lineage>
        <taxon>Bacteria</taxon>
        <taxon>Candidatus Shapironibacteriota</taxon>
    </lineage>
</organism>
<dbReference type="EMBL" id="MGDJ01000005">
    <property type="protein sequence ID" value="OGL54246.1"/>
    <property type="molecule type" value="Genomic_DNA"/>
</dbReference>
<name>A0A1F7SKD6_9BACT</name>